<evidence type="ECO:0000313" key="2">
    <source>
        <dbReference type="Proteomes" id="UP000001880"/>
    </source>
</evidence>
<evidence type="ECO:0000313" key="1">
    <source>
        <dbReference type="EMBL" id="ACY13416.1"/>
    </source>
</evidence>
<dbReference type="eggNOG" id="ENOG502Z9ER">
    <property type="taxonomic scope" value="Bacteria"/>
</dbReference>
<sequence length="306" mass="33770">MRRSRLLLEAPLALASFALNRAALARALKPMSRAPASDQPRAWKLMDEAFFAPPSVMTAYSLLAPRWNVHAAIAVSPILPVTGRVSVDVAAANAASPRWTLVAYDKQGTVAAVGTTNTEADASWAAIELSPGLYRFVIRLYEPGPGGVVPEVHIDGEPALAALELPEDPTRVYRSLRARGGRRHRALQRYVYPMVRLRRLLGEERVTREYLPVGNPETLFRFGVVERGQRLELRPPDELPDDCGLYLCLYDQSSLPMWFGPILPEGIQTPPAPDHGTWLVRIVPGRHGAPDPARIQVRVMSEKPIA</sequence>
<dbReference type="KEGG" id="hoh:Hoch_0800"/>
<proteinExistence type="predicted"/>
<reference evidence="1 2" key="1">
    <citation type="journal article" date="2010" name="Stand. Genomic Sci.">
        <title>Complete genome sequence of Haliangium ochraceum type strain (SMP-2).</title>
        <authorList>
            <consortium name="US DOE Joint Genome Institute (JGI-PGF)"/>
            <person name="Ivanova N."/>
            <person name="Daum C."/>
            <person name="Lang E."/>
            <person name="Abt B."/>
            <person name="Kopitz M."/>
            <person name="Saunders E."/>
            <person name="Lapidus A."/>
            <person name="Lucas S."/>
            <person name="Glavina Del Rio T."/>
            <person name="Nolan M."/>
            <person name="Tice H."/>
            <person name="Copeland A."/>
            <person name="Cheng J.F."/>
            <person name="Chen F."/>
            <person name="Bruce D."/>
            <person name="Goodwin L."/>
            <person name="Pitluck S."/>
            <person name="Mavromatis K."/>
            <person name="Pati A."/>
            <person name="Mikhailova N."/>
            <person name="Chen A."/>
            <person name="Palaniappan K."/>
            <person name="Land M."/>
            <person name="Hauser L."/>
            <person name="Chang Y.J."/>
            <person name="Jeffries C.D."/>
            <person name="Detter J.C."/>
            <person name="Brettin T."/>
            <person name="Rohde M."/>
            <person name="Goker M."/>
            <person name="Bristow J."/>
            <person name="Markowitz V."/>
            <person name="Eisen J.A."/>
            <person name="Hugenholtz P."/>
            <person name="Kyrpides N.C."/>
            <person name="Klenk H.P."/>
        </authorList>
    </citation>
    <scope>NUCLEOTIDE SEQUENCE [LARGE SCALE GENOMIC DNA]</scope>
    <source>
        <strain evidence="2">DSM 14365 / CIP 107738 / JCM 11303 / AJ 13395 / SMP-2</strain>
    </source>
</reference>
<protein>
    <submittedName>
        <fullName evidence="1">Uncharacterized protein</fullName>
    </submittedName>
</protein>
<dbReference type="InterPro" id="IPR046180">
    <property type="entry name" value="DUF6208"/>
</dbReference>
<dbReference type="RefSeq" id="WP_012826039.1">
    <property type="nucleotide sequence ID" value="NC_013440.1"/>
</dbReference>
<dbReference type="STRING" id="502025.Hoch_0800"/>
<keyword evidence="2" id="KW-1185">Reference proteome</keyword>
<dbReference type="EMBL" id="CP001804">
    <property type="protein sequence ID" value="ACY13416.1"/>
    <property type="molecule type" value="Genomic_DNA"/>
</dbReference>
<accession>D0LN45</accession>
<dbReference type="Proteomes" id="UP000001880">
    <property type="component" value="Chromosome"/>
</dbReference>
<dbReference type="AlphaFoldDB" id="D0LN45"/>
<gene>
    <name evidence="1" type="ordered locus">Hoch_0800</name>
</gene>
<dbReference type="Pfam" id="PF19713">
    <property type="entry name" value="DUF6208"/>
    <property type="match status" value="1"/>
</dbReference>
<dbReference type="HOGENOM" id="CLU_879781_0_0_7"/>
<organism evidence="1 2">
    <name type="scientific">Haliangium ochraceum (strain DSM 14365 / JCM 11303 / SMP-2)</name>
    <dbReference type="NCBI Taxonomy" id="502025"/>
    <lineage>
        <taxon>Bacteria</taxon>
        <taxon>Pseudomonadati</taxon>
        <taxon>Myxococcota</taxon>
        <taxon>Polyangia</taxon>
        <taxon>Haliangiales</taxon>
        <taxon>Kofleriaceae</taxon>
        <taxon>Haliangium</taxon>
    </lineage>
</organism>
<name>D0LN45_HALO1</name>